<dbReference type="AlphaFoldDB" id="A0A6A7K9M0"/>
<dbReference type="GO" id="GO:0005737">
    <property type="term" value="C:cytoplasm"/>
    <property type="evidence" value="ECO:0007669"/>
    <property type="project" value="UniProtKB-SubCell"/>
</dbReference>
<feature type="coiled-coil region" evidence="7">
    <location>
        <begin position="269"/>
        <end position="303"/>
    </location>
</feature>
<feature type="binding site" evidence="7">
    <location>
        <begin position="32"/>
        <end position="39"/>
    </location>
    <ligand>
        <name>ATP</name>
        <dbReference type="ChEBI" id="CHEBI:30616"/>
    </ligand>
</feature>
<feature type="coiled-coil region" evidence="7">
    <location>
        <begin position="167"/>
        <end position="215"/>
    </location>
</feature>
<dbReference type="CDD" id="cd03278">
    <property type="entry name" value="ABC_SMC_barmotin"/>
    <property type="match status" value="1"/>
</dbReference>
<comment type="subcellular location">
    <subcellularLocation>
        <location evidence="1 7">Cytoplasm</location>
    </subcellularLocation>
</comment>
<keyword evidence="10" id="KW-1185">Reference proteome</keyword>
<proteinExistence type="inferred from homology"/>
<evidence type="ECO:0000256" key="5">
    <source>
        <dbReference type="ARBA" id="ARBA00023054"/>
    </source>
</evidence>
<keyword evidence="6 7" id="KW-0238">DNA-binding</keyword>
<evidence type="ECO:0000256" key="1">
    <source>
        <dbReference type="ARBA" id="ARBA00004496"/>
    </source>
</evidence>
<evidence type="ECO:0000256" key="7">
    <source>
        <dbReference type="HAMAP-Rule" id="MF_01894"/>
    </source>
</evidence>
<comment type="similarity">
    <text evidence="7">Belongs to the SMC family.</text>
</comment>
<feature type="coiled-coil region" evidence="7">
    <location>
        <begin position="676"/>
        <end position="766"/>
    </location>
</feature>
<dbReference type="GO" id="GO:0007059">
    <property type="term" value="P:chromosome segregation"/>
    <property type="evidence" value="ECO:0007669"/>
    <property type="project" value="UniProtKB-UniRule"/>
</dbReference>
<dbReference type="InterPro" id="IPR010935">
    <property type="entry name" value="SMC_hinge"/>
</dbReference>
<keyword evidence="4 7" id="KW-0067">ATP-binding</keyword>
<dbReference type="GO" id="GO:0005694">
    <property type="term" value="C:chromosome"/>
    <property type="evidence" value="ECO:0007669"/>
    <property type="project" value="InterPro"/>
</dbReference>
<dbReference type="GO" id="GO:0016887">
    <property type="term" value="F:ATP hydrolysis activity"/>
    <property type="evidence" value="ECO:0007669"/>
    <property type="project" value="InterPro"/>
</dbReference>
<dbReference type="Pfam" id="PF06470">
    <property type="entry name" value="SMC_hinge"/>
    <property type="match status" value="1"/>
</dbReference>
<dbReference type="Proteomes" id="UP000440004">
    <property type="component" value="Unassembled WGS sequence"/>
</dbReference>
<dbReference type="Pfam" id="PF02463">
    <property type="entry name" value="SMC_N"/>
    <property type="match status" value="1"/>
</dbReference>
<evidence type="ECO:0000313" key="9">
    <source>
        <dbReference type="EMBL" id="MPW26055.1"/>
    </source>
</evidence>
<keyword evidence="5 7" id="KW-0175">Coiled coil</keyword>
<dbReference type="HAMAP" id="MF_01894">
    <property type="entry name" value="Smc_prok"/>
    <property type="match status" value="1"/>
</dbReference>
<comment type="function">
    <text evidence="7">Required for chromosome condensation and partitioning.</text>
</comment>
<evidence type="ECO:0000313" key="10">
    <source>
        <dbReference type="Proteomes" id="UP000440004"/>
    </source>
</evidence>
<evidence type="ECO:0000259" key="8">
    <source>
        <dbReference type="SMART" id="SM00968"/>
    </source>
</evidence>
<comment type="domain">
    <text evidence="7">Contains large globular domains required for ATP hydrolysis at each terminus and a third globular domain forming a flexible hinge near the middle of the molecule. These domains are separated by coiled-coil structures.</text>
</comment>
<dbReference type="SMART" id="SM00968">
    <property type="entry name" value="SMC_hinge"/>
    <property type="match status" value="1"/>
</dbReference>
<keyword evidence="2 7" id="KW-0963">Cytoplasm</keyword>
<gene>
    <name evidence="7 9" type="primary">smc</name>
    <name evidence="9" type="ORF">GC105_09655</name>
</gene>
<dbReference type="SUPFAM" id="SSF52540">
    <property type="entry name" value="P-loop containing nucleoside triphosphate hydrolases"/>
    <property type="match status" value="1"/>
</dbReference>
<dbReference type="GO" id="GO:0030261">
    <property type="term" value="P:chromosome condensation"/>
    <property type="evidence" value="ECO:0007669"/>
    <property type="project" value="InterPro"/>
</dbReference>
<evidence type="ECO:0000256" key="2">
    <source>
        <dbReference type="ARBA" id="ARBA00022490"/>
    </source>
</evidence>
<dbReference type="NCBIfam" id="TIGR02168">
    <property type="entry name" value="SMC_prok_B"/>
    <property type="match status" value="1"/>
</dbReference>
<dbReference type="InterPro" id="IPR003395">
    <property type="entry name" value="RecF/RecN/SMC_N"/>
</dbReference>
<dbReference type="Gene3D" id="3.40.50.300">
    <property type="entry name" value="P-loop containing nucleotide triphosphate hydrolases"/>
    <property type="match status" value="2"/>
</dbReference>
<dbReference type="GO" id="GO:0007062">
    <property type="term" value="P:sister chromatid cohesion"/>
    <property type="evidence" value="ECO:0007669"/>
    <property type="project" value="InterPro"/>
</dbReference>
<dbReference type="FunFam" id="3.40.50.300:FF:000984">
    <property type="entry name" value="Chromosome partition protein Smc"/>
    <property type="match status" value="1"/>
</dbReference>
<name>A0A6A7K9M0_9FIRM</name>
<dbReference type="InterPro" id="IPR027417">
    <property type="entry name" value="P-loop_NTPase"/>
</dbReference>
<dbReference type="PIRSF" id="PIRSF005719">
    <property type="entry name" value="SMC"/>
    <property type="match status" value="1"/>
</dbReference>
<feature type="coiled-coil region" evidence="7">
    <location>
        <begin position="378"/>
        <end position="408"/>
    </location>
</feature>
<evidence type="ECO:0000256" key="4">
    <source>
        <dbReference type="ARBA" id="ARBA00022840"/>
    </source>
</evidence>
<dbReference type="InterPro" id="IPR011890">
    <property type="entry name" value="SMC_prok"/>
</dbReference>
<dbReference type="EMBL" id="WHNX01000013">
    <property type="protein sequence ID" value="MPW26055.1"/>
    <property type="molecule type" value="Genomic_DNA"/>
</dbReference>
<dbReference type="PANTHER" id="PTHR43977">
    <property type="entry name" value="STRUCTURAL MAINTENANCE OF CHROMOSOMES PROTEIN 3"/>
    <property type="match status" value="1"/>
</dbReference>
<keyword evidence="3 7" id="KW-0547">Nucleotide-binding</keyword>
<dbReference type="InterPro" id="IPR036277">
    <property type="entry name" value="SMC_hinge_sf"/>
</dbReference>
<organism evidence="9 10">
    <name type="scientific">Alkalibaculum sporogenes</name>
    <dbReference type="NCBI Taxonomy" id="2655001"/>
    <lineage>
        <taxon>Bacteria</taxon>
        <taxon>Bacillati</taxon>
        <taxon>Bacillota</taxon>
        <taxon>Clostridia</taxon>
        <taxon>Eubacteriales</taxon>
        <taxon>Eubacteriaceae</taxon>
        <taxon>Alkalibaculum</taxon>
    </lineage>
</organism>
<reference evidence="9 10" key="1">
    <citation type="submission" date="2019-10" db="EMBL/GenBank/DDBJ databases">
        <title>Alkalibaculum tamaniensis sp.nov., a new alkaliphilic acetogen, isolated on methoxylated aromatics from a mud volcano.</title>
        <authorList>
            <person name="Khomyakova M.A."/>
            <person name="Merkel A.Y."/>
            <person name="Bonch-Osmolovskaya E.A."/>
            <person name="Slobodkin A.I."/>
        </authorList>
    </citation>
    <scope>NUCLEOTIDE SEQUENCE [LARGE SCALE GENOMIC DNA]</scope>
    <source>
        <strain evidence="9 10">M08DMB</strain>
    </source>
</reference>
<sequence length="1181" mass="136067">MYLKKLEIFGFKSFADKVDIEFKDGITAIVGPNGSGKSNVSDAIKWVLGEQRIKYLRGSKMEDVIFSGTKVRKSLGYAQVSLTIDNESGVFPIEYTEISVTRRLYRSGDSEYYINKSLCRLKDIQDLFLDTGLGKEGYSIIGQGKIDHIVSSNPQDRRLILEEATGIVKYKNRKLESERKLEKTQDNLYRITDIISELEKQLPSLEKQAKKALSYLDLRENLKKVELNLFIHKVDIIKEELNKLYFDRDNIVINIKEKGIEISNKDLAFQDLRKKILKLDETINNLNQKKLELSEINQKSNTQIQVSRTKIEHNKSSILTIEDDILQTEYNNKNLEGKINYIEDSISKITEEIYNKSKELEYLHSQKNTKENIVQTQLEKFKNKNEKLQLINNDLQTYSNKITILENKNFYNEETFKNLFSRLEGLNELVKENKNTKDQCSTTKVDLERNLSSTRELETIKKREISFIQDKLDKLKKELSIYENNYNMISSKYTLMNNNEDLRGYVGSVKELLREKKNNALLKNKLHDIVGNLVDVPKKYALAIETSLGNTIHNLITEDEDIAHECIKILNKNKWGRATFLPLNIIKGQALNIENSIALQKGYIGLACNLVNFDKRYTGIFHNLLGKVLIVEDINVAKVIHKKCNYKYKIVTLQGEIFFPGGAIVGGIHKNGNVSIIQRKQEIEDLKINIEKSQNNIGVLKSELEKLQSSLTKNKEELRLLEYKANQFSTEKQLIEQKLSQIQVLIDNETKNIISLQSQIETIKESKGTDIEEFNSLHEKIKALNISKSELELIEVIQVDEKLNMEIIELSKEIMEINLYIAKQEEKHIHLSEQLNDYSHAINENKNKIYAKNNEKANLINENKVLQNLIDENNELLMTFDAEKNNISSDYERLQNERISNNLKIDVLQETLKELNNQNVLINEGLSKIEIKINNKNSELEHLQNNIFECYEMNYSMALDYKYPINNINNEVKTMKNFKTQISELGTVNVGAMDQYKEIKERFEFLSFQKDDLVKAKDALSDIITEISSNMKSQFIEQFNLIEKEFQETFKKLFNGGTARLRIENPESIMETGIEIEVQPPGKNLKNISLLSGGEKSLTAIALLFAIISIKPTPFCVLDEIDAALDDSNVERFSNFLQLVSKDNQFITITHRKGTMEIADRLYGISMGQDGVSKVVSVEIK</sequence>
<comment type="subunit">
    <text evidence="7">Homodimer.</text>
</comment>
<dbReference type="RefSeq" id="WP_152804169.1">
    <property type="nucleotide sequence ID" value="NZ_WHNX01000013.1"/>
</dbReference>
<feature type="domain" description="SMC hinge" evidence="8">
    <location>
        <begin position="524"/>
        <end position="641"/>
    </location>
</feature>
<evidence type="ECO:0000256" key="3">
    <source>
        <dbReference type="ARBA" id="ARBA00022741"/>
    </source>
</evidence>
<dbReference type="Gene3D" id="1.20.1060.20">
    <property type="match status" value="1"/>
</dbReference>
<dbReference type="SUPFAM" id="SSF75553">
    <property type="entry name" value="Smc hinge domain"/>
    <property type="match status" value="1"/>
</dbReference>
<dbReference type="GO" id="GO:0006260">
    <property type="term" value="P:DNA replication"/>
    <property type="evidence" value="ECO:0007669"/>
    <property type="project" value="UniProtKB-UniRule"/>
</dbReference>
<dbReference type="Gene3D" id="3.30.70.1620">
    <property type="match status" value="1"/>
</dbReference>
<dbReference type="FunFam" id="3.40.50.300:FF:000901">
    <property type="entry name" value="Chromosome partition protein Smc"/>
    <property type="match status" value="1"/>
</dbReference>
<dbReference type="GO" id="GO:0003677">
    <property type="term" value="F:DNA binding"/>
    <property type="evidence" value="ECO:0007669"/>
    <property type="project" value="UniProtKB-UniRule"/>
</dbReference>
<feature type="coiled-coil region" evidence="7">
    <location>
        <begin position="465"/>
        <end position="492"/>
    </location>
</feature>
<feature type="coiled-coil region" evidence="7">
    <location>
        <begin position="852"/>
        <end position="946"/>
    </location>
</feature>
<protein>
    <recommendedName>
        <fullName evidence="7">Chromosome partition protein Smc</fullName>
    </recommendedName>
</protein>
<dbReference type="GO" id="GO:0005524">
    <property type="term" value="F:ATP binding"/>
    <property type="evidence" value="ECO:0007669"/>
    <property type="project" value="UniProtKB-UniRule"/>
</dbReference>
<evidence type="ECO:0000256" key="6">
    <source>
        <dbReference type="ARBA" id="ARBA00023125"/>
    </source>
</evidence>
<comment type="caution">
    <text evidence="9">The sequence shown here is derived from an EMBL/GenBank/DDBJ whole genome shotgun (WGS) entry which is preliminary data.</text>
</comment>
<dbReference type="SUPFAM" id="SSF57997">
    <property type="entry name" value="Tropomyosin"/>
    <property type="match status" value="1"/>
</dbReference>
<dbReference type="InterPro" id="IPR024704">
    <property type="entry name" value="SMC"/>
</dbReference>
<accession>A0A6A7K9M0</accession>